<organism evidence="7">
    <name type="scientific">Castor canadensis</name>
    <name type="common">American beaver</name>
    <dbReference type="NCBI Taxonomy" id="51338"/>
    <lineage>
        <taxon>Eukaryota</taxon>
        <taxon>Metazoa</taxon>
        <taxon>Chordata</taxon>
        <taxon>Craniata</taxon>
        <taxon>Vertebrata</taxon>
        <taxon>Euteleostomi</taxon>
        <taxon>Mammalia</taxon>
        <taxon>Eutheria</taxon>
        <taxon>Euarchontoglires</taxon>
        <taxon>Glires</taxon>
        <taxon>Rodentia</taxon>
        <taxon>Castorimorpha</taxon>
        <taxon>Castoridae</taxon>
        <taxon>Castor</taxon>
    </lineage>
</organism>
<comment type="similarity">
    <text evidence="1">Belongs to the TRAFAC class TrmE-Era-EngA-EngB-Septin-like GTPase superfamily. AIG1/Toc34/Toc159-like paraseptin GTPase family. IAN subfamily.</text>
</comment>
<evidence type="ECO:0000259" key="6">
    <source>
        <dbReference type="PROSITE" id="PS51720"/>
    </source>
</evidence>
<sequence length="379" mass="43553">MKSWCSFGKWSRGNKVASLWQKNKCWLQEFGILITVLSMIQLCFFIYRNSTRMAAQYEGVSSCPGKAGTSHGLGNQDTRNSQLRIVLVGKTGAGKSATGNSVLGEKVFPSGISAQSITKCCDKKMSVWNGIEIVVVDTPGVFDTDLQDAVTRKEIARCVLLTSPGPHALVLVVPLGRFTKEEHKATEMILNMFGDRARRFMILLFTRKDDLGDTDFHDYVGEDPEGIQELVGKFRGRYCVFNNRATGAEQEDQRAQLLTLVQCIVRENGGRCYTDKMYQKAEEEIQKQIQVIQENYQAQLEREKAQIRKKYEEKIRKLEDELDREKRRAQMERECSEREAHFTQKQRDARMEVEEQYGILELILKAWEIARFFIQLFKE</sequence>
<feature type="domain" description="AIG1-type G" evidence="6">
    <location>
        <begin position="80"/>
        <end position="282"/>
    </location>
</feature>
<dbReference type="GO" id="GO:0005829">
    <property type="term" value="C:cytosol"/>
    <property type="evidence" value="ECO:0007669"/>
    <property type="project" value="TreeGrafter"/>
</dbReference>
<keyword evidence="2" id="KW-0547">Nucleotide-binding</keyword>
<dbReference type="PANTHER" id="PTHR10903">
    <property type="entry name" value="GTPASE, IMAP FAMILY MEMBER-RELATED"/>
    <property type="match status" value="1"/>
</dbReference>
<dbReference type="InterPro" id="IPR006703">
    <property type="entry name" value="G_AIG1"/>
</dbReference>
<keyword evidence="5" id="KW-0812">Transmembrane</keyword>
<feature type="transmembrane region" description="Helical" evidence="5">
    <location>
        <begin position="30"/>
        <end position="47"/>
    </location>
</feature>
<evidence type="ECO:0000256" key="4">
    <source>
        <dbReference type="SAM" id="Coils"/>
    </source>
</evidence>
<dbReference type="Gene3D" id="3.40.50.300">
    <property type="entry name" value="P-loop containing nucleotide triphosphate hydrolases"/>
    <property type="match status" value="1"/>
</dbReference>
<dbReference type="FunFam" id="3.40.50.300:FF:000366">
    <property type="entry name" value="GTPase, IMAP family member 2"/>
    <property type="match status" value="1"/>
</dbReference>
<dbReference type="GO" id="GO:0005525">
    <property type="term" value="F:GTP binding"/>
    <property type="evidence" value="ECO:0007669"/>
    <property type="project" value="UniProtKB-KW"/>
</dbReference>
<protein>
    <submittedName>
        <fullName evidence="7">GTPase IMAP family member 4 isoform X1</fullName>
    </submittedName>
</protein>
<evidence type="ECO:0000256" key="3">
    <source>
        <dbReference type="ARBA" id="ARBA00023134"/>
    </source>
</evidence>
<keyword evidence="4" id="KW-0175">Coiled coil</keyword>
<dbReference type="Pfam" id="PF04548">
    <property type="entry name" value="AIG1"/>
    <property type="match status" value="1"/>
</dbReference>
<gene>
    <name evidence="7" type="primary">Gimap4</name>
</gene>
<evidence type="ECO:0000313" key="7">
    <source>
        <dbReference type="RefSeq" id="XP_020038784.1"/>
    </source>
</evidence>
<dbReference type="InterPro" id="IPR027417">
    <property type="entry name" value="P-loop_NTPase"/>
</dbReference>
<dbReference type="PROSITE" id="PS51720">
    <property type="entry name" value="G_AIG1"/>
    <property type="match status" value="1"/>
</dbReference>
<dbReference type="InterPro" id="IPR045058">
    <property type="entry name" value="GIMA/IAN/Toc"/>
</dbReference>
<feature type="coiled-coil region" evidence="4">
    <location>
        <begin position="282"/>
        <end position="339"/>
    </location>
</feature>
<dbReference type="PANTHER" id="PTHR10903:SF182">
    <property type="entry name" value="GTPASE IMAP FAMILY MEMBER 4"/>
    <property type="match status" value="1"/>
</dbReference>
<dbReference type="RefSeq" id="XP_020038784.1">
    <property type="nucleotide sequence ID" value="XM_020183195.1"/>
</dbReference>
<name>A0A8B7W4W3_CASCN</name>
<evidence type="ECO:0000256" key="1">
    <source>
        <dbReference type="ARBA" id="ARBA00008535"/>
    </source>
</evidence>
<dbReference type="SUPFAM" id="SSF52540">
    <property type="entry name" value="P-loop containing nucleoside triphosphate hydrolases"/>
    <property type="match status" value="1"/>
</dbReference>
<keyword evidence="5" id="KW-1133">Transmembrane helix</keyword>
<dbReference type="KEGG" id="ccan:109698796"/>
<accession>A0A8B7W4W3</accession>
<proteinExistence type="inferred from homology"/>
<reference evidence="7" key="1">
    <citation type="submission" date="2025-08" db="UniProtKB">
        <authorList>
            <consortium name="RefSeq"/>
        </authorList>
    </citation>
    <scope>IDENTIFICATION</scope>
    <source>
        <tissue evidence="7">Leukocyte</tissue>
    </source>
</reference>
<dbReference type="CDD" id="cd01852">
    <property type="entry name" value="AIG1"/>
    <property type="match status" value="1"/>
</dbReference>
<evidence type="ECO:0000256" key="2">
    <source>
        <dbReference type="ARBA" id="ARBA00022741"/>
    </source>
</evidence>
<evidence type="ECO:0000256" key="5">
    <source>
        <dbReference type="SAM" id="Phobius"/>
    </source>
</evidence>
<dbReference type="AlphaFoldDB" id="A0A8B7W4W3"/>
<dbReference type="OrthoDB" id="5985928at2759"/>
<keyword evidence="3" id="KW-0342">GTP-binding</keyword>
<keyword evidence="5" id="KW-0472">Membrane</keyword>